<accession>A0A0G0Y8F2</accession>
<feature type="compositionally biased region" description="Basic and acidic residues" evidence="1">
    <location>
        <begin position="26"/>
        <end position="39"/>
    </location>
</feature>
<evidence type="ECO:0000313" key="2">
    <source>
        <dbReference type="EMBL" id="KKS32980.1"/>
    </source>
</evidence>
<comment type="caution">
    <text evidence="2">The sequence shown here is derived from an EMBL/GenBank/DDBJ whole genome shotgun (WGS) entry which is preliminary data.</text>
</comment>
<evidence type="ECO:0000313" key="3">
    <source>
        <dbReference type="Proteomes" id="UP000034160"/>
    </source>
</evidence>
<reference evidence="2 3" key="1">
    <citation type="journal article" date="2015" name="Nature">
        <title>rRNA introns, odd ribosomes, and small enigmatic genomes across a large radiation of phyla.</title>
        <authorList>
            <person name="Brown C.T."/>
            <person name="Hug L.A."/>
            <person name="Thomas B.C."/>
            <person name="Sharon I."/>
            <person name="Castelle C.J."/>
            <person name="Singh A."/>
            <person name="Wilkins M.J."/>
            <person name="Williams K.H."/>
            <person name="Banfield J.F."/>
        </authorList>
    </citation>
    <scope>NUCLEOTIDE SEQUENCE [LARGE SCALE GENOMIC DNA]</scope>
</reference>
<gene>
    <name evidence="2" type="ORF">UU93_C0004G0027</name>
</gene>
<evidence type="ECO:0000256" key="1">
    <source>
        <dbReference type="SAM" id="MobiDB-lite"/>
    </source>
</evidence>
<dbReference type="EMBL" id="LCCN01000004">
    <property type="protein sequence ID" value="KKS32980.1"/>
    <property type="molecule type" value="Genomic_DNA"/>
</dbReference>
<dbReference type="STRING" id="1618356.UU93_C0004G0027"/>
<protein>
    <submittedName>
        <fullName evidence="2">Uncharacterized protein</fullName>
    </submittedName>
</protein>
<dbReference type="AlphaFoldDB" id="A0A0G0Y8F2"/>
<proteinExistence type="predicted"/>
<feature type="region of interest" description="Disordered" evidence="1">
    <location>
        <begin position="13"/>
        <end position="41"/>
    </location>
</feature>
<dbReference type="Proteomes" id="UP000034160">
    <property type="component" value="Unassembled WGS sequence"/>
</dbReference>
<organism evidence="2 3">
    <name type="scientific">Candidatus Amesbacteria bacterium GW2011_GWA2_42_12</name>
    <dbReference type="NCBI Taxonomy" id="1618356"/>
    <lineage>
        <taxon>Bacteria</taxon>
        <taxon>Candidatus Amesiibacteriota</taxon>
    </lineage>
</organism>
<sequence>MFDNNNNYYHYMSTPPFGEPSYPEPTKPEWDEAHKENKARNTTQEFLDLRDKVSQKVSEWYAKLEKRTPSTTDLLPQKPDMDHPTTFLIHEGEKQYRFLWVPIIDSPKGVGFLVSPEGIAHDATLAVFSDSSKITLEVNPLSHRDKDDNRYKLTPNIDPDATAVSFHETGKLNVIRMPYPTYSNLGNLHTKSIDHADKDQPILVVTPKDIADAKSTLEILTLHYDDPDL</sequence>
<name>A0A0G0Y8F2_9BACT</name>